<dbReference type="PROSITE" id="PS00216">
    <property type="entry name" value="SUGAR_TRANSPORT_1"/>
    <property type="match status" value="1"/>
</dbReference>
<sequence>MAVGDTNQDMYLEMGSNTRPESKLQSCCVNRQRLHSIITGMVLFSYGGMDMAQGLGWNLYTGIADTQQFSFCWFIGVIIGAILGAFTVSHLPKSFFYAFATLLQLIDAIICVSAPYNYDAMVAARYIGGIGIGFITVAFIIHNAEVAPIEARGKWCAVEQSGLGLGIAVQVIMDSMWNPALPIGNNQVHGIIGIVFAIIAIAVIILSVESPIFHLRRNDYDKANDCQWQLMSKEATANEQNELLEENKRYVSEGVHESISHDLVVSVVPFFKMFFCRCLVAFSFSMPLTQTIIASSTVWKGTLYSWPIIVWRLLRWIGTLISILVMDKLGRKLLAMLGLVCMAGLMLGMAGLYSNYAYTISPYYMAQVCRISMAFQMFAGLFVACTPAYMGEAFPMRIKPFLIAFIVCIEQLIHIIVIVTFKNEANSFYQYYLGVGIILLISMLILLVMLPETKKTTLREAGHRFRHLHDILAH</sequence>
<dbReference type="InterPro" id="IPR036259">
    <property type="entry name" value="MFS_trans_sf"/>
</dbReference>
<dbReference type="RefSeq" id="XP_023176074.2">
    <property type="nucleotide sequence ID" value="XM_023320306.2"/>
</dbReference>
<gene>
    <name evidence="8" type="primary">LOC111602946</name>
</gene>
<dbReference type="PANTHER" id="PTHR23529:SF2">
    <property type="entry name" value="GH19118P-RELATED"/>
    <property type="match status" value="1"/>
</dbReference>
<dbReference type="OMA" id="VACTPAY"/>
<feature type="transmembrane region" description="Helical" evidence="5">
    <location>
        <begin position="333"/>
        <end position="353"/>
    </location>
</feature>
<organism evidence="7 8">
    <name type="scientific">Drosophila hydei</name>
    <name type="common">Fruit fly</name>
    <dbReference type="NCBI Taxonomy" id="7224"/>
    <lineage>
        <taxon>Eukaryota</taxon>
        <taxon>Metazoa</taxon>
        <taxon>Ecdysozoa</taxon>
        <taxon>Arthropoda</taxon>
        <taxon>Hexapoda</taxon>
        <taxon>Insecta</taxon>
        <taxon>Pterygota</taxon>
        <taxon>Neoptera</taxon>
        <taxon>Endopterygota</taxon>
        <taxon>Diptera</taxon>
        <taxon>Brachycera</taxon>
        <taxon>Muscomorpha</taxon>
        <taxon>Ephydroidea</taxon>
        <taxon>Drosophilidae</taxon>
        <taxon>Drosophila</taxon>
    </lineage>
</organism>
<accession>A0A6J1M7E6</accession>
<dbReference type="Proteomes" id="UP000504633">
    <property type="component" value="Unplaced"/>
</dbReference>
<evidence type="ECO:0000313" key="7">
    <source>
        <dbReference type="Proteomes" id="UP000504633"/>
    </source>
</evidence>
<feature type="transmembrane region" description="Helical" evidence="5">
    <location>
        <begin position="187"/>
        <end position="208"/>
    </location>
</feature>
<keyword evidence="7" id="KW-1185">Reference proteome</keyword>
<feature type="transmembrane region" description="Helical" evidence="5">
    <location>
        <begin position="304"/>
        <end position="326"/>
    </location>
</feature>
<evidence type="ECO:0000313" key="8">
    <source>
        <dbReference type="RefSeq" id="XP_023176074.2"/>
    </source>
</evidence>
<dbReference type="SUPFAM" id="SSF103473">
    <property type="entry name" value="MFS general substrate transporter"/>
    <property type="match status" value="1"/>
</dbReference>
<protein>
    <submittedName>
        <fullName evidence="8">Sugar transporter ERD6-like</fullName>
    </submittedName>
</protein>
<dbReference type="PANTHER" id="PTHR23529">
    <property type="entry name" value="GH19118P-RELATED"/>
    <property type="match status" value="1"/>
</dbReference>
<evidence type="ECO:0000256" key="3">
    <source>
        <dbReference type="ARBA" id="ARBA00022989"/>
    </source>
</evidence>
<dbReference type="AlphaFoldDB" id="A0A6J1M7E6"/>
<dbReference type="OrthoDB" id="6612291at2759"/>
<feature type="transmembrane region" description="Helical" evidence="5">
    <location>
        <begin position="95"/>
        <end position="116"/>
    </location>
</feature>
<evidence type="ECO:0000256" key="1">
    <source>
        <dbReference type="ARBA" id="ARBA00004141"/>
    </source>
</evidence>
<keyword evidence="2 5" id="KW-0812">Transmembrane</keyword>
<keyword evidence="4 5" id="KW-0472">Membrane</keyword>
<dbReference type="PROSITE" id="PS50850">
    <property type="entry name" value="MFS"/>
    <property type="match status" value="1"/>
</dbReference>
<dbReference type="InterPro" id="IPR005829">
    <property type="entry name" value="Sugar_transporter_CS"/>
</dbReference>
<evidence type="ECO:0000256" key="2">
    <source>
        <dbReference type="ARBA" id="ARBA00022692"/>
    </source>
</evidence>
<keyword evidence="3 5" id="KW-1133">Transmembrane helix</keyword>
<dbReference type="GO" id="GO:0016020">
    <property type="term" value="C:membrane"/>
    <property type="evidence" value="ECO:0007669"/>
    <property type="project" value="UniProtKB-SubCell"/>
</dbReference>
<dbReference type="InterPro" id="IPR020846">
    <property type="entry name" value="MFS_dom"/>
</dbReference>
<dbReference type="Gene3D" id="1.20.1250.20">
    <property type="entry name" value="MFS general substrate transporter like domains"/>
    <property type="match status" value="1"/>
</dbReference>
<dbReference type="InterPro" id="IPR005828">
    <property type="entry name" value="MFS_sugar_transport-like"/>
</dbReference>
<dbReference type="GeneID" id="111602946"/>
<feature type="transmembrane region" description="Helical" evidence="5">
    <location>
        <begin position="431"/>
        <end position="450"/>
    </location>
</feature>
<proteinExistence type="predicted"/>
<comment type="subcellular location">
    <subcellularLocation>
        <location evidence="1">Membrane</location>
        <topology evidence="1">Multi-pass membrane protein</topology>
    </subcellularLocation>
</comment>
<evidence type="ECO:0000259" key="6">
    <source>
        <dbReference type="PROSITE" id="PS50850"/>
    </source>
</evidence>
<evidence type="ECO:0000256" key="4">
    <source>
        <dbReference type="ARBA" id="ARBA00023136"/>
    </source>
</evidence>
<dbReference type="GO" id="GO:0022857">
    <property type="term" value="F:transmembrane transporter activity"/>
    <property type="evidence" value="ECO:0007669"/>
    <property type="project" value="InterPro"/>
</dbReference>
<feature type="transmembrane region" description="Helical" evidence="5">
    <location>
        <begin position="68"/>
        <end position="88"/>
    </location>
</feature>
<feature type="transmembrane region" description="Helical" evidence="5">
    <location>
        <begin position="401"/>
        <end position="419"/>
    </location>
</feature>
<dbReference type="Pfam" id="PF00083">
    <property type="entry name" value="Sugar_tr"/>
    <property type="match status" value="1"/>
</dbReference>
<evidence type="ECO:0000256" key="5">
    <source>
        <dbReference type="SAM" id="Phobius"/>
    </source>
</evidence>
<reference evidence="8" key="1">
    <citation type="submission" date="2025-08" db="UniProtKB">
        <authorList>
            <consortium name="RefSeq"/>
        </authorList>
    </citation>
    <scope>IDENTIFICATION</scope>
    <source>
        <strain evidence="8">15085-1641.00</strain>
        <tissue evidence="8">Whole body</tissue>
    </source>
</reference>
<name>A0A6J1M7E6_DROHY</name>
<feature type="transmembrane region" description="Helical" evidence="5">
    <location>
        <begin position="122"/>
        <end position="141"/>
    </location>
</feature>
<feature type="transmembrane region" description="Helical" evidence="5">
    <location>
        <begin position="365"/>
        <end position="389"/>
    </location>
</feature>
<dbReference type="KEGG" id="dhe:111602946"/>
<feature type="domain" description="Major facilitator superfamily (MFS) profile" evidence="6">
    <location>
        <begin position="1"/>
        <end position="454"/>
    </location>
</feature>